<dbReference type="InterPro" id="IPR015943">
    <property type="entry name" value="WD40/YVTN_repeat-like_dom_sf"/>
</dbReference>
<dbReference type="Proteomes" id="UP000182961">
    <property type="component" value="Unassembled WGS sequence"/>
</dbReference>
<dbReference type="Pfam" id="PF21544">
    <property type="entry name" value="PorZ_N_b_propeller"/>
    <property type="match status" value="1"/>
</dbReference>
<dbReference type="RefSeq" id="WP_244530694.1">
    <property type="nucleotide sequence ID" value="NZ_CBCRUM010000003.1"/>
</dbReference>
<sequence>MNRVVVLFCLLLTFHFGAAQSQESWQGYFSFNEIKDIASNGESTLFAASENALLTKNTVSNTTKITTTVDGLSGLTISALYHAASFNKTIIGYENGLLIVVDEKDGRISKVVDIVNKQLPVEIKKINHFLEYQGILYVSCDFGIVQFNLKTLLFGDTYFIGDVGKEISVRQTAVFNGVLYAATEKGIRAASVTNPNLNDYKQWSVLAPDNWAGITVFGNDLFAATVSGGLSKFNLITFLPIQNFGAPIEDLRSTETFLLVTTPNQVTVFGANMLQLKQMNSNQILDKNPVFTCATVLNATLFLGTKDNGLLTTTLSSGDSIEDETPPGPLRNAIFAFQVTPTTLWAVFGGYTGDYNPYSYNNSGPNLYGISRLNAQGWSAISQNKVLGAKSISRVLIDPKDETKVYASSFFSGLLKIENEVPIRLFDQTNSGWNPYLF</sequence>
<evidence type="ECO:0000313" key="4">
    <source>
        <dbReference type="Proteomes" id="UP000182961"/>
    </source>
</evidence>
<gene>
    <name evidence="3" type="ORF">SAMN05444143_104210</name>
</gene>
<name>A0A1I4VB09_9FLAO</name>
<dbReference type="EMBL" id="FOUT01000004">
    <property type="protein sequence ID" value="SFM98372.1"/>
    <property type="molecule type" value="Genomic_DNA"/>
</dbReference>
<feature type="chain" id="PRO_5010198621" description="PorZ N-terminal beta-propeller domain-containing protein" evidence="1">
    <location>
        <begin position="22"/>
        <end position="438"/>
    </location>
</feature>
<dbReference type="eggNOG" id="COG3292">
    <property type="taxonomic scope" value="Bacteria"/>
</dbReference>
<evidence type="ECO:0000313" key="3">
    <source>
        <dbReference type="EMBL" id="SFM98372.1"/>
    </source>
</evidence>
<feature type="signal peptide" evidence="1">
    <location>
        <begin position="1"/>
        <end position="21"/>
    </location>
</feature>
<evidence type="ECO:0000259" key="2">
    <source>
        <dbReference type="Pfam" id="PF21544"/>
    </source>
</evidence>
<dbReference type="AlphaFoldDB" id="A0A1I4VB09"/>
<protein>
    <recommendedName>
        <fullName evidence="2">PorZ N-terminal beta-propeller domain-containing protein</fullName>
    </recommendedName>
</protein>
<accession>A0A1I4VB09</accession>
<keyword evidence="4" id="KW-1185">Reference proteome</keyword>
<organism evidence="3 4">
    <name type="scientific">Flavobacterium succinicans</name>
    <dbReference type="NCBI Taxonomy" id="29536"/>
    <lineage>
        <taxon>Bacteria</taxon>
        <taxon>Pseudomonadati</taxon>
        <taxon>Bacteroidota</taxon>
        <taxon>Flavobacteriia</taxon>
        <taxon>Flavobacteriales</taxon>
        <taxon>Flavobacteriaceae</taxon>
        <taxon>Flavobacterium</taxon>
    </lineage>
</organism>
<dbReference type="InterPro" id="IPR048954">
    <property type="entry name" value="PorZ_N"/>
</dbReference>
<reference evidence="4" key="1">
    <citation type="submission" date="2016-10" db="EMBL/GenBank/DDBJ databases">
        <authorList>
            <person name="Varghese N."/>
            <person name="Submissions S."/>
        </authorList>
    </citation>
    <scope>NUCLEOTIDE SEQUENCE [LARGE SCALE GENOMIC DNA]</scope>
    <source>
        <strain evidence="4">DSM 4002</strain>
    </source>
</reference>
<dbReference type="Gene3D" id="2.130.10.10">
    <property type="entry name" value="YVTN repeat-like/Quinoprotein amine dehydrogenase"/>
    <property type="match status" value="1"/>
</dbReference>
<evidence type="ECO:0000256" key="1">
    <source>
        <dbReference type="SAM" id="SignalP"/>
    </source>
</evidence>
<dbReference type="InterPro" id="IPR011047">
    <property type="entry name" value="Quinoprotein_ADH-like_sf"/>
</dbReference>
<proteinExistence type="predicted"/>
<feature type="domain" description="PorZ N-terminal beta-propeller" evidence="2">
    <location>
        <begin position="45"/>
        <end position="204"/>
    </location>
</feature>
<dbReference type="SUPFAM" id="SSF50998">
    <property type="entry name" value="Quinoprotein alcohol dehydrogenase-like"/>
    <property type="match status" value="1"/>
</dbReference>
<keyword evidence="1" id="KW-0732">Signal</keyword>